<feature type="non-terminal residue" evidence="2">
    <location>
        <position position="536"/>
    </location>
</feature>
<keyword evidence="3" id="KW-1185">Reference proteome</keyword>
<reference evidence="2 3" key="1">
    <citation type="journal article" date="2023" name="Commun. Biol.">
        <title>Genome analysis of Parmales, the sister group of diatoms, reveals the evolutionary specialization of diatoms from phago-mixotrophs to photoautotrophs.</title>
        <authorList>
            <person name="Ban H."/>
            <person name="Sato S."/>
            <person name="Yoshikawa S."/>
            <person name="Yamada K."/>
            <person name="Nakamura Y."/>
            <person name="Ichinomiya M."/>
            <person name="Sato N."/>
            <person name="Blanc-Mathieu R."/>
            <person name="Endo H."/>
            <person name="Kuwata A."/>
            <person name="Ogata H."/>
        </authorList>
    </citation>
    <scope>NUCLEOTIDE SEQUENCE [LARGE SCALE GENOMIC DNA]</scope>
</reference>
<accession>A0ABQ6MFW6</accession>
<feature type="region of interest" description="Disordered" evidence="1">
    <location>
        <begin position="269"/>
        <end position="301"/>
    </location>
</feature>
<dbReference type="Proteomes" id="UP001165060">
    <property type="component" value="Unassembled WGS sequence"/>
</dbReference>
<evidence type="ECO:0000313" key="2">
    <source>
        <dbReference type="EMBL" id="GMI25602.1"/>
    </source>
</evidence>
<comment type="caution">
    <text evidence="2">The sequence shown here is derived from an EMBL/GenBank/DDBJ whole genome shotgun (WGS) entry which is preliminary data.</text>
</comment>
<protein>
    <recommendedName>
        <fullName evidence="4">Ubiquitin-like domain-containing protein</fullName>
    </recommendedName>
</protein>
<organism evidence="2 3">
    <name type="scientific">Tetraparma gracilis</name>
    <dbReference type="NCBI Taxonomy" id="2962635"/>
    <lineage>
        <taxon>Eukaryota</taxon>
        <taxon>Sar</taxon>
        <taxon>Stramenopiles</taxon>
        <taxon>Ochrophyta</taxon>
        <taxon>Bolidophyceae</taxon>
        <taxon>Parmales</taxon>
        <taxon>Triparmaceae</taxon>
        <taxon>Tetraparma</taxon>
    </lineage>
</organism>
<gene>
    <name evidence="2" type="ORF">TeGR_g12224</name>
</gene>
<dbReference type="SUPFAM" id="SSF54236">
    <property type="entry name" value="Ubiquitin-like"/>
    <property type="match status" value="1"/>
</dbReference>
<evidence type="ECO:0000313" key="3">
    <source>
        <dbReference type="Proteomes" id="UP001165060"/>
    </source>
</evidence>
<evidence type="ECO:0008006" key="4">
    <source>
        <dbReference type="Google" id="ProtNLM"/>
    </source>
</evidence>
<sequence length="536" mass="59922">MTSMSLFAPSTPSSRLSPHSSMSLASLASIRVGGEVHDYEHDGFQPVEVADAIACLYESAHSDLVASATDPSIAVKAAGEYCFQYFHDVYSQSAAMSRTMLGKFCHGVLAHGNGRELGVRITTFGVLSGLVRPENDKDRVVMHPDAFAFVLRAYHSFLRPDLKDTDSPVVDPTLGSLLRTDHKKTIVRTMPDSSVPTFRSLLREMVVKLPATPSNTPEAVNQLLHEVEGGCVRFQGWMWIDVDWLVMKLLTFWCRARGGANWFNAPDIYQPPKSRAGSRGRGAKGRGGRGRRGSFGKEEEKKAADVMVVEKPQVVVTKMQMDKFLGTPACDMMVEWIRAFRERLRHRAEMDKEGAVEEAEEAEEVEKPEFEDIFAGETNPEFDEFKPKVSKLPTIKYKTTGLKLGCVNLKDDKGEEVSFEEYRMSSDSRNRTVCLSIILRTHMNHQFTVRAAPFDLVGDLIQRSRVQQQNPGKTYVLSFDGVGLDESEKIIKYGIKNNACLRIHEQQEWRELCFVTSRLQQESEEWGGGGEGGLPG</sequence>
<name>A0ABQ6MFW6_9STRA</name>
<evidence type="ECO:0000256" key="1">
    <source>
        <dbReference type="SAM" id="MobiDB-lite"/>
    </source>
</evidence>
<feature type="region of interest" description="Disordered" evidence="1">
    <location>
        <begin position="1"/>
        <end position="20"/>
    </location>
</feature>
<dbReference type="InterPro" id="IPR029071">
    <property type="entry name" value="Ubiquitin-like_domsf"/>
</dbReference>
<proteinExistence type="predicted"/>
<dbReference type="CDD" id="cd17039">
    <property type="entry name" value="Ubl_ubiquitin_like"/>
    <property type="match status" value="1"/>
</dbReference>
<feature type="compositionally biased region" description="Basic residues" evidence="1">
    <location>
        <begin position="276"/>
        <end position="294"/>
    </location>
</feature>
<dbReference type="EMBL" id="BRYB01001430">
    <property type="protein sequence ID" value="GMI25602.1"/>
    <property type="molecule type" value="Genomic_DNA"/>
</dbReference>
<feature type="region of interest" description="Disordered" evidence="1">
    <location>
        <begin position="352"/>
        <end position="372"/>
    </location>
</feature>
<feature type="compositionally biased region" description="Low complexity" evidence="1">
    <location>
        <begin position="9"/>
        <end position="20"/>
    </location>
</feature>